<dbReference type="Gene3D" id="3.40.50.720">
    <property type="entry name" value="NAD(P)-binding Rossmann-like Domain"/>
    <property type="match status" value="1"/>
</dbReference>
<dbReference type="AlphaFoldDB" id="A0A919G6Q6"/>
<comment type="caution">
    <text evidence="2">The sequence shown here is derived from an EMBL/GenBank/DDBJ whole genome shotgun (WGS) entry which is preliminary data.</text>
</comment>
<feature type="region of interest" description="Disordered" evidence="1">
    <location>
        <begin position="75"/>
        <end position="96"/>
    </location>
</feature>
<name>A0A919G6Q6_9ACTN</name>
<accession>A0A919G6Q6</accession>
<protein>
    <submittedName>
        <fullName evidence="2">Uncharacterized protein</fullName>
    </submittedName>
</protein>
<evidence type="ECO:0000313" key="3">
    <source>
        <dbReference type="Proteomes" id="UP000617734"/>
    </source>
</evidence>
<reference evidence="2" key="1">
    <citation type="journal article" date="2014" name="Int. J. Syst. Evol. Microbiol.">
        <title>Complete genome sequence of Corynebacterium casei LMG S-19264T (=DSM 44701T), isolated from a smear-ripened cheese.</title>
        <authorList>
            <consortium name="US DOE Joint Genome Institute (JGI-PGF)"/>
            <person name="Walter F."/>
            <person name="Albersmeier A."/>
            <person name="Kalinowski J."/>
            <person name="Ruckert C."/>
        </authorList>
    </citation>
    <scope>NUCLEOTIDE SEQUENCE</scope>
    <source>
        <strain evidence="2">JCM 4646</strain>
    </source>
</reference>
<evidence type="ECO:0000313" key="2">
    <source>
        <dbReference type="EMBL" id="GHH79040.1"/>
    </source>
</evidence>
<gene>
    <name evidence="2" type="ORF">GCM10018781_56150</name>
</gene>
<organism evidence="2 3">
    <name type="scientific">Kitasatospora indigofera</name>
    <dbReference type="NCBI Taxonomy" id="67307"/>
    <lineage>
        <taxon>Bacteria</taxon>
        <taxon>Bacillati</taxon>
        <taxon>Actinomycetota</taxon>
        <taxon>Actinomycetes</taxon>
        <taxon>Kitasatosporales</taxon>
        <taxon>Streptomycetaceae</taxon>
        <taxon>Kitasatospora</taxon>
    </lineage>
</organism>
<dbReference type="Proteomes" id="UP000617734">
    <property type="component" value="Unassembled WGS sequence"/>
</dbReference>
<reference evidence="2" key="2">
    <citation type="submission" date="2020-09" db="EMBL/GenBank/DDBJ databases">
        <authorList>
            <person name="Sun Q."/>
            <person name="Ohkuma M."/>
        </authorList>
    </citation>
    <scope>NUCLEOTIDE SEQUENCE</scope>
    <source>
        <strain evidence="2">JCM 4646</strain>
    </source>
</reference>
<dbReference type="EMBL" id="BNBO01000040">
    <property type="protein sequence ID" value="GHH79040.1"/>
    <property type="molecule type" value="Genomic_DNA"/>
</dbReference>
<evidence type="ECO:0000256" key="1">
    <source>
        <dbReference type="SAM" id="MobiDB-lite"/>
    </source>
</evidence>
<keyword evidence="3" id="KW-1185">Reference proteome</keyword>
<dbReference type="InterPro" id="IPR036291">
    <property type="entry name" value="NAD(P)-bd_dom_sf"/>
</dbReference>
<sequence length="96" mass="10420">MNVLSPGLTDPAMVGALKAEKVEALAARVQLGRLALPKEIARAAVCLISRSPLTSWGRPSPSPVARPGGIELPRCGTSWLDRPHQDLRRDERSIMR</sequence>
<feature type="compositionally biased region" description="Basic and acidic residues" evidence="1">
    <location>
        <begin position="81"/>
        <end position="96"/>
    </location>
</feature>
<proteinExistence type="predicted"/>
<dbReference type="SUPFAM" id="SSF51735">
    <property type="entry name" value="NAD(P)-binding Rossmann-fold domains"/>
    <property type="match status" value="1"/>
</dbReference>